<feature type="compositionally biased region" description="Low complexity" evidence="1">
    <location>
        <begin position="158"/>
        <end position="177"/>
    </location>
</feature>
<evidence type="ECO:0000313" key="2">
    <source>
        <dbReference type="EMBL" id="KAJ8872990.1"/>
    </source>
</evidence>
<protein>
    <submittedName>
        <fullName evidence="2">Uncharacterized protein</fullName>
    </submittedName>
</protein>
<keyword evidence="3" id="KW-1185">Reference proteome</keyword>
<gene>
    <name evidence="2" type="ORF">PR048_026606</name>
</gene>
<dbReference type="Proteomes" id="UP001159363">
    <property type="component" value="Chromosome 10"/>
</dbReference>
<reference evidence="2 3" key="1">
    <citation type="submission" date="2023-02" db="EMBL/GenBank/DDBJ databases">
        <title>LHISI_Scaffold_Assembly.</title>
        <authorList>
            <person name="Stuart O.P."/>
            <person name="Cleave R."/>
            <person name="Magrath M.J.L."/>
            <person name="Mikheyev A.S."/>
        </authorList>
    </citation>
    <scope>NUCLEOTIDE SEQUENCE [LARGE SCALE GENOMIC DNA]</scope>
    <source>
        <strain evidence="2">Daus_M_001</strain>
        <tissue evidence="2">Leg muscle</tissue>
    </source>
</reference>
<accession>A0ABQ9GLU9</accession>
<feature type="non-terminal residue" evidence="2">
    <location>
        <position position="191"/>
    </location>
</feature>
<evidence type="ECO:0000313" key="3">
    <source>
        <dbReference type="Proteomes" id="UP001159363"/>
    </source>
</evidence>
<proteinExistence type="predicted"/>
<comment type="caution">
    <text evidence="2">The sequence shown here is derived from an EMBL/GenBank/DDBJ whole genome shotgun (WGS) entry which is preliminary data.</text>
</comment>
<feature type="region of interest" description="Disordered" evidence="1">
    <location>
        <begin position="158"/>
        <end position="191"/>
    </location>
</feature>
<feature type="compositionally biased region" description="Basic and acidic residues" evidence="1">
    <location>
        <begin position="180"/>
        <end position="191"/>
    </location>
</feature>
<evidence type="ECO:0000256" key="1">
    <source>
        <dbReference type="SAM" id="MobiDB-lite"/>
    </source>
</evidence>
<dbReference type="EMBL" id="JARBHB010000011">
    <property type="protein sequence ID" value="KAJ8872990.1"/>
    <property type="molecule type" value="Genomic_DNA"/>
</dbReference>
<organism evidence="2 3">
    <name type="scientific">Dryococelus australis</name>
    <dbReference type="NCBI Taxonomy" id="614101"/>
    <lineage>
        <taxon>Eukaryota</taxon>
        <taxon>Metazoa</taxon>
        <taxon>Ecdysozoa</taxon>
        <taxon>Arthropoda</taxon>
        <taxon>Hexapoda</taxon>
        <taxon>Insecta</taxon>
        <taxon>Pterygota</taxon>
        <taxon>Neoptera</taxon>
        <taxon>Polyneoptera</taxon>
        <taxon>Phasmatodea</taxon>
        <taxon>Verophasmatodea</taxon>
        <taxon>Anareolatae</taxon>
        <taxon>Phasmatidae</taxon>
        <taxon>Eurycanthinae</taxon>
        <taxon>Dryococelus</taxon>
    </lineage>
</organism>
<sequence>MFQQLIELARNQCPDNCTSETADDTVEETFVYEADDDGCTEVNAAQTSNNFGPLASQEKKALSGDITIQRNISHSKDNVITAIEKTVEECNELIKKLLVEKEDKTDLFFESFKRIPIFINEAKMCFMTIVSVLESQSLLSSQGISPLKTAVQVFSGTSSNSRSVASPPSGISSLSMSRECLTDDNMHKPAN</sequence>
<name>A0ABQ9GLU9_9NEOP</name>